<accession>A0A8C1MI55</accession>
<keyword evidence="1" id="KW-0677">Repeat</keyword>
<feature type="repeat" description="ANK" evidence="3">
    <location>
        <begin position="467"/>
        <end position="496"/>
    </location>
</feature>
<feature type="repeat" description="ANK" evidence="3">
    <location>
        <begin position="83"/>
        <end position="115"/>
    </location>
</feature>
<protein>
    <submittedName>
        <fullName evidence="4">Ankyrin repeat domain 52</fullName>
    </submittedName>
</protein>
<dbReference type="InterPro" id="IPR036770">
    <property type="entry name" value="Ankyrin_rpt-contain_sf"/>
</dbReference>
<keyword evidence="5" id="KW-1185">Reference proteome</keyword>
<feature type="repeat" description="ANK" evidence="3">
    <location>
        <begin position="329"/>
        <end position="361"/>
    </location>
</feature>
<feature type="repeat" description="ANK" evidence="3">
    <location>
        <begin position="296"/>
        <end position="328"/>
    </location>
</feature>
<dbReference type="Gene3D" id="1.25.40.20">
    <property type="entry name" value="Ankyrin repeat-containing domain"/>
    <property type="match status" value="9"/>
</dbReference>
<feature type="repeat" description="ANK" evidence="3">
    <location>
        <begin position="497"/>
        <end position="529"/>
    </location>
</feature>
<dbReference type="PANTHER" id="PTHR24123:SF70">
    <property type="entry name" value="SERINE_THREONINE-PROTEIN PHOSPHATASE 6 REGULATORY ANKYRIN REPEAT SUBUNIT C"/>
    <property type="match status" value="1"/>
</dbReference>
<dbReference type="InterPro" id="IPR051165">
    <property type="entry name" value="Multifunctional_ANK_Repeat"/>
</dbReference>
<dbReference type="Ensembl" id="ENSCCRT00010085790.1">
    <property type="protein sequence ID" value="ENSCCRP00010077310.1"/>
    <property type="gene ID" value="ENSCCRG00010032769.1"/>
</dbReference>
<dbReference type="Proteomes" id="UP000694427">
    <property type="component" value="Unplaced"/>
</dbReference>
<feature type="repeat" description="ANK" evidence="3">
    <location>
        <begin position="116"/>
        <end position="148"/>
    </location>
</feature>
<evidence type="ECO:0000256" key="1">
    <source>
        <dbReference type="ARBA" id="ARBA00022737"/>
    </source>
</evidence>
<dbReference type="Pfam" id="PF13637">
    <property type="entry name" value="Ank_4"/>
    <property type="match status" value="1"/>
</dbReference>
<proteinExistence type="predicted"/>
<feature type="repeat" description="ANK" evidence="3">
    <location>
        <begin position="804"/>
        <end position="836"/>
    </location>
</feature>
<dbReference type="InterPro" id="IPR002110">
    <property type="entry name" value="Ankyrin_rpt"/>
</dbReference>
<evidence type="ECO:0000313" key="4">
    <source>
        <dbReference type="Ensembl" id="ENSCCRP00010077310.1"/>
    </source>
</evidence>
<feature type="repeat" description="ANK" evidence="3">
    <location>
        <begin position="597"/>
        <end position="629"/>
    </location>
</feature>
<dbReference type="PRINTS" id="PR01415">
    <property type="entry name" value="ANKYRIN"/>
</dbReference>
<evidence type="ECO:0000313" key="5">
    <source>
        <dbReference type="Proteomes" id="UP000694427"/>
    </source>
</evidence>
<dbReference type="SMART" id="SM00248">
    <property type="entry name" value="ANK"/>
    <property type="match status" value="24"/>
</dbReference>
<dbReference type="PANTHER" id="PTHR24123">
    <property type="entry name" value="ANKYRIN REPEAT-CONTAINING"/>
    <property type="match status" value="1"/>
</dbReference>
<evidence type="ECO:0000256" key="3">
    <source>
        <dbReference type="PROSITE-ProRule" id="PRU00023"/>
    </source>
</evidence>
<dbReference type="PROSITE" id="PS50088">
    <property type="entry name" value="ANK_REPEAT"/>
    <property type="match status" value="18"/>
</dbReference>
<feature type="repeat" description="ANK" evidence="3">
    <location>
        <begin position="701"/>
        <end position="733"/>
    </location>
</feature>
<feature type="repeat" description="ANK" evidence="3">
    <location>
        <begin position="17"/>
        <end position="49"/>
    </location>
</feature>
<feature type="repeat" description="ANK" evidence="3">
    <location>
        <begin position="395"/>
        <end position="428"/>
    </location>
</feature>
<dbReference type="Pfam" id="PF13857">
    <property type="entry name" value="Ank_5"/>
    <property type="match status" value="1"/>
</dbReference>
<dbReference type="Pfam" id="PF12796">
    <property type="entry name" value="Ank_2"/>
    <property type="match status" value="6"/>
</dbReference>
<dbReference type="SUPFAM" id="SSF48403">
    <property type="entry name" value="Ankyrin repeat"/>
    <property type="match status" value="3"/>
</dbReference>
<sequence>MDLLISSGADVNAKDQEWLTPLHRAAASQNEGSVALLLRKGADVNAQDRFCQTALHVAAANKAMKCVHILIPYVSSLNAADRFGRSALHHAVHSGHAEVVKLLVAYSADVSCRDKQGFTPLHAAALGGHTEVVKYLLKHGAEVRDHREVLDLCFLYGCHKIILIRLNLTDALHMVCYAGQRAVASELVNCGASVNQSNVRGCTPLHLSAASADGALCLELLVNNGANNKAGKSPLHVAAIHGHFTRSQILLQNGAEVECVDKYGYTPLHSAAKHGHELLITTLLNNGADVARRGINGMTPLHLAVFYGFSDCCQKLLSSGFDINTVDSQGRTCLHVAASGGNVECLKLLLNSGAALNKKDNFGRSPLHYTSVNGSYLCTVALVKAGADVNELDVNGCSPLHYAAAAQTSHRCLEFLLNSGADPTLRDSKGFSPVHYAAACGDRHNLKLLIEMSFKCVEDVESCVPVSPFHLAAYNGHSEALQVLSETLVNVDIQDPRGHTALYMAALRGHGPCVELLLLQGASYAIREHIHRWTPLHASVLQFHADCVHMLLERGSNPDTGDRRSRTALHRAAVVGSEECVSALLVHGAFSLCRDVYGRSPLHLAASCGHAWLLRPLLDAASLSDPLDSLLDYSAYTPTHWAAYHGHNDCLEALLEYRPSSFQEGNTFTPLHCALIAGHDGAARLLVETMGTEIMNLIDGKGRTPLHASAYAGNVAALQLALTCGSDVNSVDYSGRSALMLAAENGHTSAVDFLLHQAGADLSLLDINSNSALHIACRRSHEMCALLILAEIDDPTLINSTNTALQTPLHIAARNGLATVVEVLLTRGATVLAIDQDGHIPALACAPNKDVADCLALIISTMMPFSAGTSCGISLTKHCGIAASHQPLSKTVHDSIKKKFFSLMDHELLGYCIFVILFYRHKY</sequence>
<feature type="repeat" description="ANK" evidence="3">
    <location>
        <begin position="230"/>
        <end position="262"/>
    </location>
</feature>
<dbReference type="PROSITE" id="PS50297">
    <property type="entry name" value="ANK_REP_REGION"/>
    <property type="match status" value="17"/>
</dbReference>
<feature type="repeat" description="ANK" evidence="3">
    <location>
        <begin position="734"/>
        <end position="767"/>
    </location>
</feature>
<dbReference type="Pfam" id="PF00023">
    <property type="entry name" value="Ank"/>
    <property type="match status" value="2"/>
</dbReference>
<name>A0A8C1MI55_CYPCA</name>
<feature type="repeat" description="ANK" evidence="3">
    <location>
        <begin position="362"/>
        <end position="394"/>
    </location>
</feature>
<reference evidence="4" key="1">
    <citation type="submission" date="2025-08" db="UniProtKB">
        <authorList>
            <consortium name="Ensembl"/>
        </authorList>
    </citation>
    <scope>IDENTIFICATION</scope>
</reference>
<feature type="repeat" description="ANK" evidence="3">
    <location>
        <begin position="263"/>
        <end position="295"/>
    </location>
</feature>
<keyword evidence="2 3" id="KW-0040">ANK repeat</keyword>
<evidence type="ECO:0000256" key="2">
    <source>
        <dbReference type="ARBA" id="ARBA00023043"/>
    </source>
</evidence>
<feature type="repeat" description="ANK" evidence="3">
    <location>
        <begin position="531"/>
        <end position="563"/>
    </location>
</feature>
<feature type="repeat" description="ANK" evidence="3">
    <location>
        <begin position="200"/>
        <end position="233"/>
    </location>
</feature>
<dbReference type="AlphaFoldDB" id="A0A8C1MI55"/>
<reference evidence="4" key="2">
    <citation type="submission" date="2025-09" db="UniProtKB">
        <authorList>
            <consortium name="Ensembl"/>
        </authorList>
    </citation>
    <scope>IDENTIFICATION</scope>
</reference>
<feature type="repeat" description="ANK" evidence="3">
    <location>
        <begin position="564"/>
        <end position="589"/>
    </location>
</feature>
<organism evidence="4 5">
    <name type="scientific">Cyprinus carpio</name>
    <name type="common">Common carp</name>
    <dbReference type="NCBI Taxonomy" id="7962"/>
    <lineage>
        <taxon>Eukaryota</taxon>
        <taxon>Metazoa</taxon>
        <taxon>Chordata</taxon>
        <taxon>Craniata</taxon>
        <taxon>Vertebrata</taxon>
        <taxon>Euteleostomi</taxon>
        <taxon>Actinopterygii</taxon>
        <taxon>Neopterygii</taxon>
        <taxon>Teleostei</taxon>
        <taxon>Ostariophysi</taxon>
        <taxon>Cypriniformes</taxon>
        <taxon>Cyprinidae</taxon>
        <taxon>Cyprininae</taxon>
        <taxon>Cyprinus</taxon>
    </lineage>
</organism>